<accession>A0A316ERW6</accession>
<evidence type="ECO:0000256" key="3">
    <source>
        <dbReference type="RuleBase" id="RU000363"/>
    </source>
</evidence>
<dbReference type="EMBL" id="QGGT01000002">
    <property type="protein sequence ID" value="PWK34961.1"/>
    <property type="molecule type" value="Genomic_DNA"/>
</dbReference>
<dbReference type="Proteomes" id="UP000245754">
    <property type="component" value="Unassembled WGS sequence"/>
</dbReference>
<dbReference type="PANTHER" id="PTHR42901">
    <property type="entry name" value="ALCOHOL DEHYDROGENASE"/>
    <property type="match status" value="1"/>
</dbReference>
<keyword evidence="5" id="KW-1185">Reference proteome</keyword>
<name>A0A316ERW6_9BURK</name>
<dbReference type="InterPro" id="IPR020904">
    <property type="entry name" value="Sc_DH/Rdtase_CS"/>
</dbReference>
<dbReference type="Pfam" id="PF00106">
    <property type="entry name" value="adh_short"/>
    <property type="match status" value="1"/>
</dbReference>
<dbReference type="AlphaFoldDB" id="A0A316ERW6"/>
<evidence type="ECO:0000256" key="2">
    <source>
        <dbReference type="ARBA" id="ARBA00023002"/>
    </source>
</evidence>
<dbReference type="FunFam" id="3.40.50.720:FF:000047">
    <property type="entry name" value="NADP-dependent L-serine/L-allo-threonine dehydrogenase"/>
    <property type="match status" value="1"/>
</dbReference>
<evidence type="ECO:0000313" key="4">
    <source>
        <dbReference type="EMBL" id="PWK34961.1"/>
    </source>
</evidence>
<dbReference type="InterPro" id="IPR036291">
    <property type="entry name" value="NAD(P)-bd_dom_sf"/>
</dbReference>
<dbReference type="Gene3D" id="3.40.50.720">
    <property type="entry name" value="NAD(P)-binding Rossmann-like Domain"/>
    <property type="match status" value="1"/>
</dbReference>
<comment type="similarity">
    <text evidence="1 3">Belongs to the short-chain dehydrogenases/reductases (SDR) family.</text>
</comment>
<dbReference type="PANTHER" id="PTHR42901:SF1">
    <property type="entry name" value="ALCOHOL DEHYDROGENASE"/>
    <property type="match status" value="1"/>
</dbReference>
<evidence type="ECO:0000256" key="1">
    <source>
        <dbReference type="ARBA" id="ARBA00006484"/>
    </source>
</evidence>
<gene>
    <name evidence="4" type="ORF">C7419_102234</name>
</gene>
<dbReference type="GO" id="GO:0016616">
    <property type="term" value="F:oxidoreductase activity, acting on the CH-OH group of donors, NAD or NADP as acceptor"/>
    <property type="evidence" value="ECO:0007669"/>
    <property type="project" value="UniProtKB-ARBA"/>
</dbReference>
<keyword evidence="2" id="KW-0560">Oxidoreductase</keyword>
<dbReference type="PRINTS" id="PR00081">
    <property type="entry name" value="GDHRDH"/>
</dbReference>
<proteinExistence type="inferred from homology"/>
<dbReference type="SUPFAM" id="SSF51735">
    <property type="entry name" value="NAD(P)-binding Rossmann-fold domains"/>
    <property type="match status" value="1"/>
</dbReference>
<sequence length="251" mass="26606">MNVLVTGATAGFGIAIARRFAAAGHRVIAAGRREDRLAALADELGRDKVLPLVLDVRDREAVQAAIDGLPAPFAEIDLLVNNAGLALGLEPAHAADLDKWDQMVDTNIKGVMYMTRAVLPGMVSRNRGHVVNIGSTAGEYPYPGGNAYGGTKAFVRQFSLNLRADLTGTRVRVTDVAPGLVGGTEFSSVRFGGDQSRVAKVYEGADALTPEDIADTVFWAATLPARVNINVIELMPVTQSFGPLSIHRSGQ</sequence>
<dbReference type="InterPro" id="IPR002347">
    <property type="entry name" value="SDR_fam"/>
</dbReference>
<dbReference type="PRINTS" id="PR00080">
    <property type="entry name" value="SDRFAMILY"/>
</dbReference>
<reference evidence="4 5" key="1">
    <citation type="submission" date="2018-05" db="EMBL/GenBank/DDBJ databases">
        <title>Genomic Encyclopedia of Type Strains, Phase IV (KMG-V): Genome sequencing to study the core and pangenomes of soil and plant-associated prokaryotes.</title>
        <authorList>
            <person name="Whitman W."/>
        </authorList>
    </citation>
    <scope>NUCLEOTIDE SEQUENCE [LARGE SCALE GENOMIC DNA]</scope>
    <source>
        <strain evidence="4 5">SLV-132</strain>
    </source>
</reference>
<organism evidence="4 5">
    <name type="scientific">Cupriavidus plantarum</name>
    <dbReference type="NCBI Taxonomy" id="942865"/>
    <lineage>
        <taxon>Bacteria</taxon>
        <taxon>Pseudomonadati</taxon>
        <taxon>Pseudomonadota</taxon>
        <taxon>Betaproteobacteria</taxon>
        <taxon>Burkholderiales</taxon>
        <taxon>Burkholderiaceae</taxon>
        <taxon>Cupriavidus</taxon>
    </lineage>
</organism>
<comment type="caution">
    <text evidence="4">The sequence shown here is derived from an EMBL/GenBank/DDBJ whole genome shotgun (WGS) entry which is preliminary data.</text>
</comment>
<protein>
    <submittedName>
        <fullName evidence="4">3-hydroxy acid dehydrogenase/malonic semialdehyde reductase</fullName>
    </submittedName>
</protein>
<evidence type="ECO:0000313" key="5">
    <source>
        <dbReference type="Proteomes" id="UP000245754"/>
    </source>
</evidence>
<dbReference type="RefSeq" id="WP_109583093.1">
    <property type="nucleotide sequence ID" value="NZ_JACBYU010000003.1"/>
</dbReference>
<dbReference type="PROSITE" id="PS00061">
    <property type="entry name" value="ADH_SHORT"/>
    <property type="match status" value="1"/>
</dbReference>
<dbReference type="OrthoDB" id="9810734at2"/>
<dbReference type="CDD" id="cd05346">
    <property type="entry name" value="SDR_c5"/>
    <property type="match status" value="1"/>
</dbReference>